<name>A0A2J8QWF3_PANTR</name>
<feature type="domain" description="Plasma membrane calcium transporting P-type ATPase C-terminal" evidence="2">
    <location>
        <begin position="53"/>
        <end position="114"/>
    </location>
</feature>
<feature type="non-terminal residue" evidence="3">
    <location>
        <position position="1"/>
    </location>
</feature>
<dbReference type="InterPro" id="IPR022141">
    <property type="entry name" value="ATP_Ca_trans_C"/>
</dbReference>
<evidence type="ECO:0000259" key="2">
    <source>
        <dbReference type="Pfam" id="PF12424"/>
    </source>
</evidence>
<dbReference type="AlphaFoldDB" id="A0A2J8QWF3"/>
<sequence>IGELLWGQFISAIPTRSLKFLKEAGHGTTKEEITKDAEGLDEIDHAEMELRRGQILWFRGLNRIQTQIDVINTFQTGASFKGVLRRQNMGQHLDVKLVPSSSYVAVAPVKSSPTTSVPAVSSPPMGSE</sequence>
<feature type="region of interest" description="Disordered" evidence="1">
    <location>
        <begin position="109"/>
        <end position="128"/>
    </location>
</feature>
<evidence type="ECO:0000256" key="1">
    <source>
        <dbReference type="SAM" id="MobiDB-lite"/>
    </source>
</evidence>
<proteinExistence type="predicted"/>
<evidence type="ECO:0000313" key="3">
    <source>
        <dbReference type="EMBL" id="PNJ00605.1"/>
    </source>
</evidence>
<protein>
    <submittedName>
        <fullName evidence="3">ATP2B4 isoform 6</fullName>
    </submittedName>
</protein>
<comment type="caution">
    <text evidence="3">The sequence shown here is derived from an EMBL/GenBank/DDBJ whole genome shotgun (WGS) entry which is preliminary data.</text>
</comment>
<organism evidence="3">
    <name type="scientific">Pan troglodytes</name>
    <name type="common">Chimpanzee</name>
    <dbReference type="NCBI Taxonomy" id="9598"/>
    <lineage>
        <taxon>Eukaryota</taxon>
        <taxon>Metazoa</taxon>
        <taxon>Chordata</taxon>
        <taxon>Craniata</taxon>
        <taxon>Vertebrata</taxon>
        <taxon>Euteleostomi</taxon>
        <taxon>Mammalia</taxon>
        <taxon>Eutheria</taxon>
        <taxon>Euarchontoglires</taxon>
        <taxon>Primates</taxon>
        <taxon>Haplorrhini</taxon>
        <taxon>Catarrhini</taxon>
        <taxon>Hominidae</taxon>
        <taxon>Pan</taxon>
    </lineage>
</organism>
<dbReference type="GO" id="GO:0005388">
    <property type="term" value="F:P-type calcium transporter activity"/>
    <property type="evidence" value="ECO:0007669"/>
    <property type="project" value="InterPro"/>
</dbReference>
<accession>A0A2J8QWF3</accession>
<dbReference type="EMBL" id="NBAG03000011">
    <property type="protein sequence ID" value="PNJ00605.1"/>
    <property type="molecule type" value="Genomic_DNA"/>
</dbReference>
<dbReference type="Pfam" id="PF12424">
    <property type="entry name" value="ATP_Ca_trans_C"/>
    <property type="match status" value="1"/>
</dbReference>
<reference evidence="3" key="1">
    <citation type="submission" date="2017-12" db="EMBL/GenBank/DDBJ databases">
        <title>High-resolution comparative analysis of great ape genomes.</title>
        <authorList>
            <person name="Pollen A."/>
            <person name="Hastie A."/>
            <person name="Hormozdiari F."/>
            <person name="Dougherty M."/>
            <person name="Liu R."/>
            <person name="Chaisson M."/>
            <person name="Hoppe E."/>
            <person name="Hill C."/>
            <person name="Pang A."/>
            <person name="Hillier L."/>
            <person name="Baker C."/>
            <person name="Armstrong J."/>
            <person name="Shendure J."/>
            <person name="Paten B."/>
            <person name="Wilson R."/>
            <person name="Chao H."/>
            <person name="Schneider V."/>
            <person name="Ventura M."/>
            <person name="Kronenberg Z."/>
            <person name="Murali S."/>
            <person name="Gordon D."/>
            <person name="Cantsilieris S."/>
            <person name="Munson K."/>
            <person name="Nelson B."/>
            <person name="Raja A."/>
            <person name="Underwood J."/>
            <person name="Diekhans M."/>
            <person name="Fiddes I."/>
            <person name="Haussler D."/>
            <person name="Eichler E."/>
        </authorList>
    </citation>
    <scope>NUCLEOTIDE SEQUENCE [LARGE SCALE GENOMIC DNA]</scope>
    <source>
        <strain evidence="3">Yerkes chimp pedigree #C0471</strain>
    </source>
</reference>
<gene>
    <name evidence="3" type="ORF">CK820_G0012899</name>
</gene>